<dbReference type="Proteomes" id="UP000199424">
    <property type="component" value="Unassembled WGS sequence"/>
</dbReference>
<organism evidence="2 3">
    <name type="scientific">Pseudidiomarina maritima</name>
    <dbReference type="NCBI Taxonomy" id="519453"/>
    <lineage>
        <taxon>Bacteria</taxon>
        <taxon>Pseudomonadati</taxon>
        <taxon>Pseudomonadota</taxon>
        <taxon>Gammaproteobacteria</taxon>
        <taxon>Alteromonadales</taxon>
        <taxon>Idiomarinaceae</taxon>
        <taxon>Pseudidiomarina</taxon>
    </lineage>
</organism>
<dbReference type="RefSeq" id="WP_092858117.1">
    <property type="nucleotide sequence ID" value="NZ_FOYU01000003.1"/>
</dbReference>
<name>A0A1I6HP51_9GAMM</name>
<keyword evidence="1" id="KW-1133">Transmembrane helix</keyword>
<dbReference type="AlphaFoldDB" id="A0A1I6HP51"/>
<keyword evidence="3" id="KW-1185">Reference proteome</keyword>
<dbReference type="EMBL" id="FOYU01000003">
    <property type="protein sequence ID" value="SFR56261.1"/>
    <property type="molecule type" value="Genomic_DNA"/>
</dbReference>
<protein>
    <submittedName>
        <fullName evidence="2">Uncharacterized protein</fullName>
    </submittedName>
</protein>
<reference evidence="3" key="1">
    <citation type="submission" date="2016-10" db="EMBL/GenBank/DDBJ databases">
        <authorList>
            <person name="Varghese N."/>
            <person name="Submissions S."/>
        </authorList>
    </citation>
    <scope>NUCLEOTIDE SEQUENCE [LARGE SCALE GENOMIC DNA]</scope>
    <source>
        <strain evidence="3">CGMCC 1.7285</strain>
    </source>
</reference>
<feature type="transmembrane region" description="Helical" evidence="1">
    <location>
        <begin position="53"/>
        <end position="73"/>
    </location>
</feature>
<sequence>MVRMFVAFLSAVVGAALVGTVIQTQFNLAEITALTVDVDMAMRMDTIIHDLLHFGPVFALMLTPTLLVAFIVARGLSLWRPQFERGWFIIGGGLGLACTFWVVDSLAPMPTLIAANRTLVGFLLMSSTGAFAGWIFDRLWHPQPRELAEELPA</sequence>
<proteinExistence type="predicted"/>
<accession>A0A1I6HP51</accession>
<keyword evidence="1" id="KW-0812">Transmembrane</keyword>
<gene>
    <name evidence="2" type="ORF">SAMN04488070_1999</name>
</gene>
<evidence type="ECO:0000313" key="3">
    <source>
        <dbReference type="Proteomes" id="UP000199424"/>
    </source>
</evidence>
<feature type="transmembrane region" description="Helical" evidence="1">
    <location>
        <begin position="115"/>
        <end position="136"/>
    </location>
</feature>
<feature type="transmembrane region" description="Helical" evidence="1">
    <location>
        <begin position="85"/>
        <end position="103"/>
    </location>
</feature>
<keyword evidence="1" id="KW-0472">Membrane</keyword>
<evidence type="ECO:0000313" key="2">
    <source>
        <dbReference type="EMBL" id="SFR56261.1"/>
    </source>
</evidence>
<evidence type="ECO:0000256" key="1">
    <source>
        <dbReference type="SAM" id="Phobius"/>
    </source>
</evidence>